<dbReference type="PANTHER" id="PTHR13318:SF247">
    <property type="entry name" value="GH16156P"/>
    <property type="match status" value="1"/>
</dbReference>
<proteinExistence type="predicted"/>
<dbReference type="Pfam" id="PF00651">
    <property type="entry name" value="BTB"/>
    <property type="match status" value="1"/>
</dbReference>
<comment type="caution">
    <text evidence="4">The sequence shown here is derived from an EMBL/GenBank/DDBJ whole genome shotgun (WGS) entry which is preliminary data.</text>
</comment>
<reference evidence="4 5" key="1">
    <citation type="journal article" date="2019" name="G3 (Bethesda)">
        <title>Sequencing of a Wild Apple (Malus baccata) Genome Unravels the Differences Between Cultivated and Wild Apple Species Regarding Disease Resistance and Cold Tolerance.</title>
        <authorList>
            <person name="Chen X."/>
        </authorList>
    </citation>
    <scope>NUCLEOTIDE SEQUENCE [LARGE SCALE GENOMIC DNA]</scope>
    <source>
        <strain evidence="5">cv. Shandingzi</strain>
        <tissue evidence="4">Leaves</tissue>
    </source>
</reference>
<dbReference type="InterPro" id="IPR006553">
    <property type="entry name" value="Leu-rich_rpt_Cys-con_subtyp"/>
</dbReference>
<dbReference type="InterPro" id="IPR011705">
    <property type="entry name" value="BACK"/>
</dbReference>
<dbReference type="SMART" id="SM00875">
    <property type="entry name" value="BACK"/>
    <property type="match status" value="1"/>
</dbReference>
<feature type="domain" description="BTB" evidence="3">
    <location>
        <begin position="28"/>
        <end position="108"/>
    </location>
</feature>
<dbReference type="Proteomes" id="UP000315295">
    <property type="component" value="Unassembled WGS sequence"/>
</dbReference>
<name>A0A540MZY7_MALBA</name>
<dbReference type="GO" id="GO:0031146">
    <property type="term" value="P:SCF-dependent proteasomal ubiquitin-dependent protein catabolic process"/>
    <property type="evidence" value="ECO:0007669"/>
    <property type="project" value="TreeGrafter"/>
</dbReference>
<dbReference type="SMART" id="SM00225">
    <property type="entry name" value="BTB"/>
    <property type="match status" value="1"/>
</dbReference>
<sequence>MASTSDADFITVVCTNPSPIQPNTTPDKEVLISVEDILSWDFPAILRHQTVRVQAHRNRLIQRSSYFHGLLSGSFSESGRECIEIEWNLEIFLSILNCLYDSPLGLEVTSDDFLLLFEGALYFGVEMLLVRCKTWFSEVVSAEVQPQIQLDDLISIWSFGVEHALDFLPELCASYLARNFMWAICMNYFVDIPYDLLLSCVKHMDLTVDSEMYLSNALLVWLDANTERMDSLSRNEDVCTGILKEIRVRLLPLWFAAEKRSSCHFSKFADQSIDSIFRLLRIPSTSSIEALADGHLHDLRIRLTKFSKKVNLSSCPQMTSVVLLFSLLPFSNSMEYTLRSIEQSPFNLKHLERESSALLKSLPTLSFEAVQEVDISKCPRLHLETAIECFCKSFPSLRTLKASFLLNFKISTLRKLVLKCPMVCEIDLTIDTTPIISSQVSVVSSSPDITPQISNSPLNCRDMSSFYSGLSLAKLTLEGRSDLYDSDLQYISRFCVCLQYLNLKGCISLTDVGIASVLRRCIKLHSVLVCDTSFGINSVLALCSSSSNHIAVQQIENEQLDSLAHNLQTLHMGSCKCVDEASLVKLMSQMQKLKTLCLSDTYLSDGALYSFRSSSLEMLDVSNTVVSKAALAHLISGNPGLKCLKARGCRNLSQQESEAQKRAFSSSYSCRELHNEIGRTCILEEIALGWGFSYSSLKALKPAVTSLRKITVGLGGSLGEDGLRKLPTISPMLESIILYFQVISDGAILSIMENLKNLVVFALCHCLGDISILSFKFSMPSLRTLKLERVTPWMTNNDLVILTQSCTNLVELSLLGCTLLNSESQRIISHGWPGLVSVHLEECGQVTAKGVSSLFRCKALEDLLLRHNGPGIQKSFIFDAASKFPMLRKVSLDLCDASEGDFDIPNYADRYFLSTVKIARCKTEKCGRNVAFLEARRRLVHKETLVLVWNSSTATRTVVKERL</sequence>
<dbReference type="STRING" id="106549.A0A540MZY7"/>
<comment type="pathway">
    <text evidence="2">Protein modification; protein ubiquitination.</text>
</comment>
<evidence type="ECO:0000259" key="3">
    <source>
        <dbReference type="PROSITE" id="PS50097"/>
    </source>
</evidence>
<dbReference type="PROSITE" id="PS50097">
    <property type="entry name" value="BTB"/>
    <property type="match status" value="1"/>
</dbReference>
<dbReference type="GO" id="GO:0019005">
    <property type="term" value="C:SCF ubiquitin ligase complex"/>
    <property type="evidence" value="ECO:0007669"/>
    <property type="project" value="TreeGrafter"/>
</dbReference>
<comment type="function">
    <text evidence="1">May act as a substrate-specific adapter of an E3 ubiquitin-protein ligase complex (CUL3-RBX1-BTB) which mediates the ubiquitination and subsequent proteasomal degradation of target proteins.</text>
</comment>
<dbReference type="SUPFAM" id="SSF54695">
    <property type="entry name" value="POZ domain"/>
    <property type="match status" value="1"/>
</dbReference>
<dbReference type="Pfam" id="PF07707">
    <property type="entry name" value="BACK"/>
    <property type="match status" value="1"/>
</dbReference>
<gene>
    <name evidence="4" type="ORF">C1H46_010131</name>
</gene>
<evidence type="ECO:0000313" key="4">
    <source>
        <dbReference type="EMBL" id="TQE04346.1"/>
    </source>
</evidence>
<organism evidence="4 5">
    <name type="scientific">Malus baccata</name>
    <name type="common">Siberian crab apple</name>
    <name type="synonym">Pyrus baccata</name>
    <dbReference type="NCBI Taxonomy" id="106549"/>
    <lineage>
        <taxon>Eukaryota</taxon>
        <taxon>Viridiplantae</taxon>
        <taxon>Streptophyta</taxon>
        <taxon>Embryophyta</taxon>
        <taxon>Tracheophyta</taxon>
        <taxon>Spermatophyta</taxon>
        <taxon>Magnoliopsida</taxon>
        <taxon>eudicotyledons</taxon>
        <taxon>Gunneridae</taxon>
        <taxon>Pentapetalae</taxon>
        <taxon>rosids</taxon>
        <taxon>fabids</taxon>
        <taxon>Rosales</taxon>
        <taxon>Rosaceae</taxon>
        <taxon>Amygdaloideae</taxon>
        <taxon>Maleae</taxon>
        <taxon>Malus</taxon>
    </lineage>
</organism>
<dbReference type="InterPro" id="IPR011333">
    <property type="entry name" value="SKP1/BTB/POZ_sf"/>
</dbReference>
<dbReference type="CDD" id="cd18186">
    <property type="entry name" value="BTB_POZ_ZBTB_KLHL-like"/>
    <property type="match status" value="1"/>
</dbReference>
<protein>
    <recommendedName>
        <fullName evidence="3">BTB domain-containing protein</fullName>
    </recommendedName>
</protein>
<evidence type="ECO:0000256" key="1">
    <source>
        <dbReference type="ARBA" id="ARBA00002668"/>
    </source>
</evidence>
<evidence type="ECO:0000256" key="2">
    <source>
        <dbReference type="ARBA" id="ARBA00004906"/>
    </source>
</evidence>
<dbReference type="InterPro" id="IPR000210">
    <property type="entry name" value="BTB/POZ_dom"/>
</dbReference>
<evidence type="ECO:0000313" key="5">
    <source>
        <dbReference type="Proteomes" id="UP000315295"/>
    </source>
</evidence>
<dbReference type="Gene3D" id="1.25.40.420">
    <property type="match status" value="1"/>
</dbReference>
<dbReference type="EMBL" id="VIEB01000142">
    <property type="protein sequence ID" value="TQE04346.1"/>
    <property type="molecule type" value="Genomic_DNA"/>
</dbReference>
<dbReference type="SUPFAM" id="SSF52047">
    <property type="entry name" value="RNI-like"/>
    <property type="match status" value="2"/>
</dbReference>
<dbReference type="Gene3D" id="3.80.10.10">
    <property type="entry name" value="Ribonuclease Inhibitor"/>
    <property type="match status" value="2"/>
</dbReference>
<accession>A0A540MZY7</accession>
<dbReference type="AlphaFoldDB" id="A0A540MZY7"/>
<dbReference type="InterPro" id="IPR032675">
    <property type="entry name" value="LRR_dom_sf"/>
</dbReference>
<dbReference type="PANTHER" id="PTHR13318">
    <property type="entry name" value="PARTNER OF PAIRED, ISOFORM B-RELATED"/>
    <property type="match status" value="1"/>
</dbReference>
<dbReference type="SMART" id="SM00367">
    <property type="entry name" value="LRR_CC"/>
    <property type="match status" value="8"/>
</dbReference>
<keyword evidence="5" id="KW-1185">Reference proteome</keyword>
<dbReference type="Gene3D" id="3.30.710.10">
    <property type="entry name" value="Potassium Channel Kv1.1, Chain A"/>
    <property type="match status" value="1"/>
</dbReference>